<reference evidence="8" key="1">
    <citation type="journal article" date="2020" name="mSystems">
        <title>Genome- and Community-Level Interaction Insights into Carbon Utilization and Element Cycling Functions of Hydrothermarchaeota in Hydrothermal Sediment.</title>
        <authorList>
            <person name="Zhou Z."/>
            <person name="Liu Y."/>
            <person name="Xu W."/>
            <person name="Pan J."/>
            <person name="Luo Z.H."/>
            <person name="Li M."/>
        </authorList>
    </citation>
    <scope>NUCLEOTIDE SEQUENCE [LARGE SCALE GENOMIC DNA]</scope>
    <source>
        <strain evidence="8">SpSt-594</strain>
        <strain evidence="7">SpSt-655</strain>
    </source>
</reference>
<dbReference type="InterPro" id="IPR007197">
    <property type="entry name" value="rSAM"/>
</dbReference>
<gene>
    <name evidence="8" type="ORF">ENT60_03120</name>
    <name evidence="7" type="ORF">ENU28_00100</name>
</gene>
<dbReference type="SUPFAM" id="SSF102114">
    <property type="entry name" value="Radical SAM enzymes"/>
    <property type="match status" value="1"/>
</dbReference>
<protein>
    <submittedName>
        <fullName evidence="8">Radical SAM protein</fullName>
    </submittedName>
</protein>
<dbReference type="SFLD" id="SFLDG01099">
    <property type="entry name" value="Uncharacterised_Radical_SAM_Su"/>
    <property type="match status" value="1"/>
</dbReference>
<dbReference type="PANTHER" id="PTHR43075">
    <property type="entry name" value="FORMATE LYASE ACTIVATING ENZYME, PUTATIVE (AFU_ORTHOLOGUE AFUA_2G15630)-RELATED"/>
    <property type="match status" value="1"/>
</dbReference>
<dbReference type="EMBL" id="DSZH01000148">
    <property type="protein sequence ID" value="HGU47541.1"/>
    <property type="molecule type" value="Genomic_DNA"/>
</dbReference>
<dbReference type="Gene3D" id="3.20.20.70">
    <property type="entry name" value="Aldolase class I"/>
    <property type="match status" value="1"/>
</dbReference>
<dbReference type="AlphaFoldDB" id="A0A7C4S1J4"/>
<organism evidence="8">
    <name type="scientific">candidate division WOR-3 bacterium</name>
    <dbReference type="NCBI Taxonomy" id="2052148"/>
    <lineage>
        <taxon>Bacteria</taxon>
        <taxon>Bacteria division WOR-3</taxon>
    </lineage>
</organism>
<feature type="binding site" evidence="5">
    <location>
        <position position="79"/>
    </location>
    <ligand>
        <name>[4Fe-4S] cluster</name>
        <dbReference type="ChEBI" id="CHEBI:49883"/>
        <note>4Fe-4S-S-AdoMet</note>
    </ligand>
</feature>
<comment type="caution">
    <text evidence="8">The sequence shown here is derived from an EMBL/GenBank/DDBJ whole genome shotgun (WGS) entry which is preliminary data.</text>
</comment>
<evidence type="ECO:0000313" key="8">
    <source>
        <dbReference type="EMBL" id="HGU47541.1"/>
    </source>
</evidence>
<dbReference type="CDD" id="cd01335">
    <property type="entry name" value="Radical_SAM"/>
    <property type="match status" value="1"/>
</dbReference>
<dbReference type="InterPro" id="IPR058240">
    <property type="entry name" value="rSAM_sf"/>
</dbReference>
<dbReference type="PANTHER" id="PTHR43075:SF1">
    <property type="entry name" value="FORMATE LYASE ACTIVATING ENZYME, PUTATIVE (AFU_ORTHOLOGUE AFUA_2G15630)-RELATED"/>
    <property type="match status" value="1"/>
</dbReference>
<dbReference type="GO" id="GO:0046872">
    <property type="term" value="F:metal ion binding"/>
    <property type="evidence" value="ECO:0007669"/>
    <property type="project" value="UniProtKB-KW"/>
</dbReference>
<dbReference type="SFLD" id="SFLDS00029">
    <property type="entry name" value="Radical_SAM"/>
    <property type="match status" value="1"/>
</dbReference>
<proteinExistence type="predicted"/>
<evidence type="ECO:0000256" key="3">
    <source>
        <dbReference type="ARBA" id="ARBA00023004"/>
    </source>
</evidence>
<evidence type="ECO:0000259" key="6">
    <source>
        <dbReference type="Pfam" id="PF04055"/>
    </source>
</evidence>
<keyword evidence="3 5" id="KW-0408">Iron</keyword>
<name>A0A7C4S1J4_UNCW3</name>
<keyword evidence="4 5" id="KW-0411">Iron-sulfur</keyword>
<feature type="binding site" evidence="5">
    <location>
        <position position="86"/>
    </location>
    <ligand>
        <name>[4Fe-4S] cluster</name>
        <dbReference type="ChEBI" id="CHEBI:49883"/>
        <note>4Fe-4S-S-AdoMet</note>
    </ligand>
</feature>
<evidence type="ECO:0000313" key="7">
    <source>
        <dbReference type="EMBL" id="HGQ54849.1"/>
    </source>
</evidence>
<evidence type="ECO:0000256" key="4">
    <source>
        <dbReference type="ARBA" id="ARBA00023014"/>
    </source>
</evidence>
<accession>A0A7C4S1J4</accession>
<keyword evidence="2 5" id="KW-0479">Metal-binding</keyword>
<dbReference type="GO" id="GO:0051536">
    <property type="term" value="F:iron-sulfur cluster binding"/>
    <property type="evidence" value="ECO:0007669"/>
    <property type="project" value="UniProtKB-KW"/>
</dbReference>
<dbReference type="InterPro" id="IPR040085">
    <property type="entry name" value="MJ0674-like"/>
</dbReference>
<feature type="binding site" evidence="5">
    <location>
        <position position="83"/>
    </location>
    <ligand>
        <name>[4Fe-4S] cluster</name>
        <dbReference type="ChEBI" id="CHEBI:49883"/>
        <note>4Fe-4S-S-AdoMet</note>
    </ligand>
</feature>
<feature type="domain" description="Radical SAM core" evidence="6">
    <location>
        <begin position="74"/>
        <end position="205"/>
    </location>
</feature>
<dbReference type="GO" id="GO:0003824">
    <property type="term" value="F:catalytic activity"/>
    <property type="evidence" value="ECO:0007669"/>
    <property type="project" value="InterPro"/>
</dbReference>
<dbReference type="Pfam" id="PF04055">
    <property type="entry name" value="Radical_SAM"/>
    <property type="match status" value="1"/>
</dbReference>
<dbReference type="EMBL" id="DTBX01000004">
    <property type="protein sequence ID" value="HGQ54849.1"/>
    <property type="molecule type" value="Genomic_DNA"/>
</dbReference>
<evidence type="ECO:0000256" key="5">
    <source>
        <dbReference type="PIRSR" id="PIRSR004869-50"/>
    </source>
</evidence>
<dbReference type="InterPro" id="IPR016431">
    <property type="entry name" value="Pyrv-formate_lyase-activ_prd"/>
</dbReference>
<sequence length="295" mass="34157">MYQPKFLKVNLEEKLKELEKFFSPCKICPKECNALRLNNEKGDCQIGRYAIVSSFGPHFGEEEELVGENGSGTIFFSGCNLHCVYCQNYEISQYVEGKEVKPEELAEMMLRLQRMGCHNINLVSPTHVIFQILEALIIAKEKGLKLPIVYNSGGYDKVEVLKILEGVIDIYMPDMKYDNSDYALKYSKVKNYSEINKRAVKEMYRQVGDLKVVNGIAYSGLLIRHLVLPNRIAGSFEILDFIAREISKDSYVNIMLQYRPCYLANRYLELNRRIKKEEYEEVINYAKKIGLYRGF</sequence>
<keyword evidence="1 5" id="KW-0949">S-adenosyl-L-methionine</keyword>
<dbReference type="InterPro" id="IPR013785">
    <property type="entry name" value="Aldolase_TIM"/>
</dbReference>
<comment type="cofactor">
    <cofactor evidence="5">
        <name>[4Fe-4S] cluster</name>
        <dbReference type="ChEBI" id="CHEBI:49883"/>
    </cofactor>
    <text evidence="5">Binds 1 [4Fe-4S] cluster. The cluster is coordinated with 3 cysteines and an exchangeable S-adenosyl-L-methionine.</text>
</comment>
<evidence type="ECO:0000256" key="2">
    <source>
        <dbReference type="ARBA" id="ARBA00022723"/>
    </source>
</evidence>
<dbReference type="PIRSF" id="PIRSF004869">
    <property type="entry name" value="PflX_prd"/>
    <property type="match status" value="1"/>
</dbReference>
<evidence type="ECO:0000256" key="1">
    <source>
        <dbReference type="ARBA" id="ARBA00022691"/>
    </source>
</evidence>